<name>A0A8H9H5D8_9ACTN</name>
<dbReference type="EMBL" id="BMMN01000015">
    <property type="protein sequence ID" value="GGO27393.1"/>
    <property type="molecule type" value="Genomic_DNA"/>
</dbReference>
<feature type="compositionally biased region" description="Polar residues" evidence="1">
    <location>
        <begin position="80"/>
        <end position="95"/>
    </location>
</feature>
<feature type="region of interest" description="Disordered" evidence="1">
    <location>
        <begin position="66"/>
        <end position="95"/>
    </location>
</feature>
<sequence length="95" mass="10448">MNARPINRRPERRLGGLPEPGAWIVIRFVLSAAYPAERALSRGGLFVPREPAPALSLDFSGFWDKASPERRTAPERTGSGAVQRSDQAVSLTYRA</sequence>
<evidence type="ECO:0000313" key="2">
    <source>
        <dbReference type="EMBL" id="GGO27393.1"/>
    </source>
</evidence>
<evidence type="ECO:0000313" key="3">
    <source>
        <dbReference type="Proteomes" id="UP000653480"/>
    </source>
</evidence>
<keyword evidence="3" id="KW-1185">Reference proteome</keyword>
<comment type="caution">
    <text evidence="2">The sequence shown here is derived from an EMBL/GenBank/DDBJ whole genome shotgun (WGS) entry which is preliminary data.</text>
</comment>
<reference evidence="2" key="2">
    <citation type="submission" date="2020-09" db="EMBL/GenBank/DDBJ databases">
        <authorList>
            <person name="Sun Q."/>
            <person name="Zhou Y."/>
        </authorList>
    </citation>
    <scope>NUCLEOTIDE SEQUENCE</scope>
    <source>
        <strain evidence="2">CGMCC 4.7138</strain>
    </source>
</reference>
<accession>A0A8H9H5D8</accession>
<dbReference type="Proteomes" id="UP000653480">
    <property type="component" value="Unassembled WGS sequence"/>
</dbReference>
<evidence type="ECO:0000256" key="1">
    <source>
        <dbReference type="SAM" id="MobiDB-lite"/>
    </source>
</evidence>
<organism evidence="2 3">
    <name type="scientific">Microbispora bryophytorum</name>
    <dbReference type="NCBI Taxonomy" id="1460882"/>
    <lineage>
        <taxon>Bacteria</taxon>
        <taxon>Bacillati</taxon>
        <taxon>Actinomycetota</taxon>
        <taxon>Actinomycetes</taxon>
        <taxon>Streptosporangiales</taxon>
        <taxon>Streptosporangiaceae</taxon>
        <taxon>Microbispora</taxon>
    </lineage>
</organism>
<dbReference type="AlphaFoldDB" id="A0A8H9H5D8"/>
<protein>
    <submittedName>
        <fullName evidence="2">Uncharacterized protein</fullName>
    </submittedName>
</protein>
<gene>
    <name evidence="2" type="ORF">GCM10011574_60760</name>
</gene>
<reference evidence="2" key="1">
    <citation type="journal article" date="2014" name="Int. J. Syst. Evol. Microbiol.">
        <title>Complete genome sequence of Corynebacterium casei LMG S-19264T (=DSM 44701T), isolated from a smear-ripened cheese.</title>
        <authorList>
            <consortium name="US DOE Joint Genome Institute (JGI-PGF)"/>
            <person name="Walter F."/>
            <person name="Albersmeier A."/>
            <person name="Kalinowski J."/>
            <person name="Ruckert C."/>
        </authorList>
    </citation>
    <scope>NUCLEOTIDE SEQUENCE</scope>
    <source>
        <strain evidence="2">CGMCC 4.7138</strain>
    </source>
</reference>
<proteinExistence type="predicted"/>